<dbReference type="SUPFAM" id="SSF46689">
    <property type="entry name" value="Homeodomain-like"/>
    <property type="match status" value="1"/>
</dbReference>
<evidence type="ECO:0000259" key="3">
    <source>
        <dbReference type="PROSITE" id="PS50977"/>
    </source>
</evidence>
<sequence length="188" mass="20392">MSEARERWLNEGVRVLMDDGFNGIRIDRLAARLGLSKGSFHHHFAGAVDFKRVLLGRIEQLSLEALEVAVNSAPKTDTARDVLRRLTDAVGTPAAGLYRPEMDAAVRAWALSDADARATLARIDEARLAALEKVWRPYVRTDAEARTAALVPYLLSVGAAVTSPPVSGAELKAVFELILPLVPEVPGE</sequence>
<dbReference type="Proteomes" id="UP000244962">
    <property type="component" value="Unassembled WGS sequence"/>
</dbReference>
<dbReference type="RefSeq" id="WP_108962071.1">
    <property type="nucleotide sequence ID" value="NZ_QEFB01000001.1"/>
</dbReference>
<dbReference type="AlphaFoldDB" id="A0A2U1THC4"/>
<gene>
    <name evidence="4" type="ORF">DF223_02680</name>
</gene>
<evidence type="ECO:0000313" key="4">
    <source>
        <dbReference type="EMBL" id="PWC08266.1"/>
    </source>
</evidence>
<dbReference type="EMBL" id="QEFB01000001">
    <property type="protein sequence ID" value="PWC08266.1"/>
    <property type="molecule type" value="Genomic_DNA"/>
</dbReference>
<evidence type="ECO:0000256" key="1">
    <source>
        <dbReference type="ARBA" id="ARBA00023125"/>
    </source>
</evidence>
<protein>
    <recommendedName>
        <fullName evidence="3">HTH tetR-type domain-containing protein</fullName>
    </recommendedName>
</protein>
<feature type="domain" description="HTH tetR-type" evidence="3">
    <location>
        <begin position="2"/>
        <end position="62"/>
    </location>
</feature>
<keyword evidence="1 2" id="KW-0238">DNA-binding</keyword>
<reference evidence="5" key="1">
    <citation type="submission" date="2018-04" db="EMBL/GenBank/DDBJ databases">
        <authorList>
            <person name="Liu S."/>
            <person name="Wang Z."/>
            <person name="Li J."/>
        </authorList>
    </citation>
    <scope>NUCLEOTIDE SEQUENCE [LARGE SCALE GENOMIC DNA]</scope>
    <source>
        <strain evidence="5">622</strain>
    </source>
</reference>
<dbReference type="Pfam" id="PF00440">
    <property type="entry name" value="TetR_N"/>
    <property type="match status" value="1"/>
</dbReference>
<evidence type="ECO:0000313" key="5">
    <source>
        <dbReference type="Proteomes" id="UP000244962"/>
    </source>
</evidence>
<keyword evidence="5" id="KW-1185">Reference proteome</keyword>
<dbReference type="PROSITE" id="PS50977">
    <property type="entry name" value="HTH_TETR_2"/>
    <property type="match status" value="1"/>
</dbReference>
<proteinExistence type="predicted"/>
<organism evidence="4 5">
    <name type="scientific">Mycetocola zhujimingii</name>
    <dbReference type="NCBI Taxonomy" id="2079792"/>
    <lineage>
        <taxon>Bacteria</taxon>
        <taxon>Bacillati</taxon>
        <taxon>Actinomycetota</taxon>
        <taxon>Actinomycetes</taxon>
        <taxon>Micrococcales</taxon>
        <taxon>Microbacteriaceae</taxon>
        <taxon>Mycetocola</taxon>
    </lineage>
</organism>
<dbReference type="InterPro" id="IPR009057">
    <property type="entry name" value="Homeodomain-like_sf"/>
</dbReference>
<accession>A0A2U1THC4</accession>
<name>A0A2U1THC4_9MICO</name>
<dbReference type="InterPro" id="IPR001647">
    <property type="entry name" value="HTH_TetR"/>
</dbReference>
<dbReference type="Gene3D" id="1.10.357.10">
    <property type="entry name" value="Tetracycline Repressor, domain 2"/>
    <property type="match status" value="1"/>
</dbReference>
<feature type="DNA-binding region" description="H-T-H motif" evidence="2">
    <location>
        <begin position="25"/>
        <end position="44"/>
    </location>
</feature>
<comment type="caution">
    <text evidence="4">The sequence shown here is derived from an EMBL/GenBank/DDBJ whole genome shotgun (WGS) entry which is preliminary data.</text>
</comment>
<evidence type="ECO:0000256" key="2">
    <source>
        <dbReference type="PROSITE-ProRule" id="PRU00335"/>
    </source>
</evidence>
<dbReference type="GO" id="GO:0003677">
    <property type="term" value="F:DNA binding"/>
    <property type="evidence" value="ECO:0007669"/>
    <property type="project" value="UniProtKB-UniRule"/>
</dbReference>